<protein>
    <submittedName>
        <fullName evidence="1">Uncharacterized protein</fullName>
    </submittedName>
</protein>
<organism evidence="1 2">
    <name type="scientific">Entomophthora muscae</name>
    <dbReference type="NCBI Taxonomy" id="34485"/>
    <lineage>
        <taxon>Eukaryota</taxon>
        <taxon>Fungi</taxon>
        <taxon>Fungi incertae sedis</taxon>
        <taxon>Zoopagomycota</taxon>
        <taxon>Entomophthoromycotina</taxon>
        <taxon>Entomophthoromycetes</taxon>
        <taxon>Entomophthorales</taxon>
        <taxon>Entomophthoraceae</taxon>
        <taxon>Entomophthora</taxon>
    </lineage>
</organism>
<sequence length="156" mass="17673">MISFFIAATILTTVLADPRQSPPDQGKLTNIFRHGNYEHANQRSSKGYLGSITGSTSKPTNHSSESSKPDFEADLEDVLNEEPPRPIMLREGSRFLQAQTQFKFDSPPVKQEPKAPEVEMDFELNLYQCSEGQRLRIIPDPKVCIMVVPYDVTQWM</sequence>
<accession>A0ACC2SQI2</accession>
<proteinExistence type="predicted"/>
<dbReference type="EMBL" id="QTSX02004439">
    <property type="protein sequence ID" value="KAJ9064642.1"/>
    <property type="molecule type" value="Genomic_DNA"/>
</dbReference>
<dbReference type="Proteomes" id="UP001165960">
    <property type="component" value="Unassembled WGS sequence"/>
</dbReference>
<reference evidence="1" key="1">
    <citation type="submission" date="2022-04" db="EMBL/GenBank/DDBJ databases">
        <title>Genome of the entomopathogenic fungus Entomophthora muscae.</title>
        <authorList>
            <person name="Elya C."/>
            <person name="Lovett B.R."/>
            <person name="Lee E."/>
            <person name="Macias A.M."/>
            <person name="Hajek A.E."/>
            <person name="De Bivort B.L."/>
            <person name="Kasson M.T."/>
            <person name="De Fine Licht H.H."/>
            <person name="Stajich J.E."/>
        </authorList>
    </citation>
    <scope>NUCLEOTIDE SEQUENCE</scope>
    <source>
        <strain evidence="1">Berkeley</strain>
    </source>
</reference>
<evidence type="ECO:0000313" key="1">
    <source>
        <dbReference type="EMBL" id="KAJ9064642.1"/>
    </source>
</evidence>
<comment type="caution">
    <text evidence="1">The sequence shown here is derived from an EMBL/GenBank/DDBJ whole genome shotgun (WGS) entry which is preliminary data.</text>
</comment>
<gene>
    <name evidence="1" type="ORF">DSO57_1028331</name>
</gene>
<name>A0ACC2SQI2_9FUNG</name>
<keyword evidence="2" id="KW-1185">Reference proteome</keyword>
<evidence type="ECO:0000313" key="2">
    <source>
        <dbReference type="Proteomes" id="UP001165960"/>
    </source>
</evidence>